<evidence type="ECO:0000256" key="1">
    <source>
        <dbReference type="ARBA" id="ARBA00008056"/>
    </source>
</evidence>
<evidence type="ECO:0000259" key="6">
    <source>
        <dbReference type="PROSITE" id="PS51471"/>
    </source>
</evidence>
<accession>A0A6A2YW30</accession>
<dbReference type="PANTHER" id="PTHR47991">
    <property type="entry name" value="OXOGLUTARATE/IRON-DEPENDENT DIOXYGENASE"/>
    <property type="match status" value="1"/>
</dbReference>
<keyword evidence="3 5" id="KW-0560">Oxidoreductase</keyword>
<evidence type="ECO:0000256" key="5">
    <source>
        <dbReference type="RuleBase" id="RU003682"/>
    </source>
</evidence>
<comment type="similarity">
    <text evidence="1 5">Belongs to the iron/ascorbate-dependent oxidoreductase family.</text>
</comment>
<dbReference type="Proteomes" id="UP000436088">
    <property type="component" value="Unassembled WGS sequence"/>
</dbReference>
<dbReference type="EMBL" id="VEPZ02001259">
    <property type="protein sequence ID" value="KAE8683731.1"/>
    <property type="molecule type" value="Genomic_DNA"/>
</dbReference>
<keyword evidence="2 5" id="KW-0479">Metal-binding</keyword>
<evidence type="ECO:0000313" key="7">
    <source>
        <dbReference type="EMBL" id="KAE8683731.1"/>
    </source>
</evidence>
<dbReference type="Pfam" id="PF14226">
    <property type="entry name" value="DIOX_N"/>
    <property type="match status" value="1"/>
</dbReference>
<comment type="caution">
    <text evidence="7">The sequence shown here is derived from an EMBL/GenBank/DDBJ whole genome shotgun (WGS) entry which is preliminary data.</text>
</comment>
<dbReference type="GO" id="GO:0016491">
    <property type="term" value="F:oxidoreductase activity"/>
    <property type="evidence" value="ECO:0007669"/>
    <property type="project" value="UniProtKB-KW"/>
</dbReference>
<dbReference type="FunFam" id="2.60.120.330:FF:000001">
    <property type="entry name" value="Protein SRG1"/>
    <property type="match status" value="1"/>
</dbReference>
<organism evidence="7 8">
    <name type="scientific">Hibiscus syriacus</name>
    <name type="common">Rose of Sharon</name>
    <dbReference type="NCBI Taxonomy" id="106335"/>
    <lineage>
        <taxon>Eukaryota</taxon>
        <taxon>Viridiplantae</taxon>
        <taxon>Streptophyta</taxon>
        <taxon>Embryophyta</taxon>
        <taxon>Tracheophyta</taxon>
        <taxon>Spermatophyta</taxon>
        <taxon>Magnoliopsida</taxon>
        <taxon>eudicotyledons</taxon>
        <taxon>Gunneridae</taxon>
        <taxon>Pentapetalae</taxon>
        <taxon>rosids</taxon>
        <taxon>malvids</taxon>
        <taxon>Malvales</taxon>
        <taxon>Malvaceae</taxon>
        <taxon>Malvoideae</taxon>
        <taxon>Hibiscus</taxon>
    </lineage>
</organism>
<dbReference type="Pfam" id="PF03171">
    <property type="entry name" value="2OG-FeII_Oxy"/>
    <property type="match status" value="1"/>
</dbReference>
<dbReference type="PROSITE" id="PS51471">
    <property type="entry name" value="FE2OG_OXY"/>
    <property type="match status" value="1"/>
</dbReference>
<reference evidence="7" key="1">
    <citation type="submission" date="2019-09" db="EMBL/GenBank/DDBJ databases">
        <title>Draft genome information of white flower Hibiscus syriacus.</title>
        <authorList>
            <person name="Kim Y.-M."/>
        </authorList>
    </citation>
    <scope>NUCLEOTIDE SEQUENCE [LARGE SCALE GENOMIC DNA]</scope>
    <source>
        <strain evidence="7">YM2019G1</strain>
    </source>
</reference>
<dbReference type="InterPro" id="IPR050295">
    <property type="entry name" value="Plant_2OG-oxidoreductases"/>
</dbReference>
<proteinExistence type="inferred from homology"/>
<gene>
    <name evidence="7" type="ORF">F3Y22_tig00111191pilonHSYRG00182</name>
</gene>
<evidence type="ECO:0000256" key="3">
    <source>
        <dbReference type="ARBA" id="ARBA00023002"/>
    </source>
</evidence>
<dbReference type="InterPro" id="IPR044861">
    <property type="entry name" value="IPNS-like_FE2OG_OXY"/>
</dbReference>
<evidence type="ECO:0000256" key="4">
    <source>
        <dbReference type="ARBA" id="ARBA00023004"/>
    </source>
</evidence>
<feature type="domain" description="Fe2OG dioxygenase" evidence="6">
    <location>
        <begin position="202"/>
        <end position="302"/>
    </location>
</feature>
<sequence length="354" mass="39925">MASVEVSSLLVPSVVEMAKELSASIPGRYIRSDIERAVVPDGDQALEIPVIDMQKLVSGEPNNSEIEKLDFACKEWGIFQLLNHGVDSTLLENLKAEIAKFFKLPMEEKKKWWQTPGNAEGFGQAFVVSEDQKVDWGDLFYVLTHPLRLRNPRLIPTLASPLRETMERYTFDLNNLSTAMLGKIAEALHMKTEEMTVFVGEGRQTIRVNCYPPCELSDQVMGLTPHSDSTLITILLQLNDVDGLEIRKGGKWVQIQPLPDAFVINVGDILEIISNGRYYSIEHRVTVHPEKERLSFATFFGLGHDGELGPAPSLVSEQTPAKFTRVKVQEFYKGLFSRRLQGKAYIDTFRIQQD</sequence>
<keyword evidence="8" id="KW-1185">Reference proteome</keyword>
<dbReference type="InterPro" id="IPR026992">
    <property type="entry name" value="DIOX_N"/>
</dbReference>
<dbReference type="InterPro" id="IPR005123">
    <property type="entry name" value="Oxoglu/Fe-dep_dioxygenase_dom"/>
</dbReference>
<dbReference type="SUPFAM" id="SSF51197">
    <property type="entry name" value="Clavaminate synthase-like"/>
    <property type="match status" value="1"/>
</dbReference>
<evidence type="ECO:0000313" key="8">
    <source>
        <dbReference type="Proteomes" id="UP000436088"/>
    </source>
</evidence>
<keyword evidence="4 5" id="KW-0408">Iron</keyword>
<dbReference type="InterPro" id="IPR027443">
    <property type="entry name" value="IPNS-like_sf"/>
</dbReference>
<name>A0A6A2YW30_HIBSY</name>
<dbReference type="Gene3D" id="2.60.120.330">
    <property type="entry name" value="B-lactam Antibiotic, Isopenicillin N Synthase, Chain"/>
    <property type="match status" value="1"/>
</dbReference>
<dbReference type="GO" id="GO:0046872">
    <property type="term" value="F:metal ion binding"/>
    <property type="evidence" value="ECO:0007669"/>
    <property type="project" value="UniProtKB-KW"/>
</dbReference>
<protein>
    <submittedName>
        <fullName evidence="7">Protein SRG1</fullName>
    </submittedName>
</protein>
<evidence type="ECO:0000256" key="2">
    <source>
        <dbReference type="ARBA" id="ARBA00022723"/>
    </source>
</evidence>
<dbReference type="AlphaFoldDB" id="A0A6A2YW30"/>